<evidence type="ECO:0000313" key="4">
    <source>
        <dbReference type="EMBL" id="CAH0473141.1"/>
    </source>
</evidence>
<sequence length="291" mass="33188">MSRRLVLLLVFSMLLSVSTAIDRTIQLKTDQLVTVKLADGTTRELTAAEFEKLVKERGEIHTTLQDNHDKIQADDQVHWQRQELEQTKTQDPQFALHIDLARRAFKEIQRHGYAQGYLLAGFSEQDTSKVTVDYYYVELILQAKKGLSTGVVAKTGTGTRKVENEGEEMPLFYEVQLLLDVEKRFSVVAAWELSEKEPLRGQRRARVIQLTIQPTAALLERKAERARNKPAMAIWLLSGGLGLVAVGLLVMYHTRNPIPAPKPRRRSSDMWELVDEKDNPIKTNKLDKKND</sequence>
<keyword evidence="3" id="KW-0732">Signal</keyword>
<feature type="transmembrane region" description="Helical" evidence="2">
    <location>
        <begin position="232"/>
        <end position="252"/>
    </location>
</feature>
<feature type="signal peptide" evidence="3">
    <location>
        <begin position="1"/>
        <end position="20"/>
    </location>
</feature>
<dbReference type="EMBL" id="CAKKTJ010000001">
    <property type="protein sequence ID" value="CAH0473141.1"/>
    <property type="molecule type" value="Genomic_DNA"/>
</dbReference>
<evidence type="ECO:0000256" key="1">
    <source>
        <dbReference type="SAM" id="MobiDB-lite"/>
    </source>
</evidence>
<comment type="caution">
    <text evidence="4">The sequence shown here is derived from an EMBL/GenBank/DDBJ whole genome shotgun (WGS) entry which is preliminary data.</text>
</comment>
<evidence type="ECO:0000256" key="2">
    <source>
        <dbReference type="SAM" id="Phobius"/>
    </source>
</evidence>
<feature type="chain" id="PRO_5043784574" evidence="3">
    <location>
        <begin position="21"/>
        <end position="291"/>
    </location>
</feature>
<accession>A0AAU9KZ37</accession>
<organism evidence="4 5">
    <name type="scientific">Peronospora belbahrii</name>
    <dbReference type="NCBI Taxonomy" id="622444"/>
    <lineage>
        <taxon>Eukaryota</taxon>
        <taxon>Sar</taxon>
        <taxon>Stramenopiles</taxon>
        <taxon>Oomycota</taxon>
        <taxon>Peronosporomycetes</taxon>
        <taxon>Peronosporales</taxon>
        <taxon>Peronosporaceae</taxon>
        <taxon>Peronospora</taxon>
    </lineage>
</organism>
<proteinExistence type="predicted"/>
<feature type="region of interest" description="Disordered" evidence="1">
    <location>
        <begin position="257"/>
        <end position="291"/>
    </location>
</feature>
<dbReference type="Proteomes" id="UP001160483">
    <property type="component" value="Unassembled WGS sequence"/>
</dbReference>
<evidence type="ECO:0000313" key="5">
    <source>
        <dbReference type="Proteomes" id="UP001160483"/>
    </source>
</evidence>
<keyword evidence="2" id="KW-0472">Membrane</keyword>
<feature type="compositionally biased region" description="Basic and acidic residues" evidence="1">
    <location>
        <begin position="266"/>
        <end position="291"/>
    </location>
</feature>
<evidence type="ECO:0000256" key="3">
    <source>
        <dbReference type="SAM" id="SignalP"/>
    </source>
</evidence>
<dbReference type="AlphaFoldDB" id="A0AAU9KZ37"/>
<gene>
    <name evidence="4" type="ORF">PBS003_LOCUS50</name>
</gene>
<reference evidence="4" key="1">
    <citation type="submission" date="2021-11" db="EMBL/GenBank/DDBJ databases">
        <authorList>
            <person name="Islam A."/>
            <person name="Islam S."/>
            <person name="Flora M.S."/>
            <person name="Rahman M."/>
            <person name="Ziaur R.M."/>
            <person name="Epstein J.H."/>
            <person name="Hassan M."/>
            <person name="Klassen M."/>
            <person name="Woodard K."/>
            <person name="Webb A."/>
            <person name="Webby R.J."/>
            <person name="El Zowalaty M.E."/>
        </authorList>
    </citation>
    <scope>NUCLEOTIDE SEQUENCE</scope>
    <source>
        <strain evidence="4">Pbs3</strain>
    </source>
</reference>
<keyword evidence="2" id="KW-0812">Transmembrane</keyword>
<protein>
    <submittedName>
        <fullName evidence="4">Uncharacterized protein</fullName>
    </submittedName>
</protein>
<keyword evidence="2" id="KW-1133">Transmembrane helix</keyword>
<name>A0AAU9KZ37_9STRA</name>